<dbReference type="PATRIC" id="fig|1341156.4.peg.3131"/>
<feature type="transmembrane region" description="Helical" evidence="1">
    <location>
        <begin position="142"/>
        <end position="167"/>
    </location>
</feature>
<evidence type="ECO:0000256" key="1">
    <source>
        <dbReference type="SAM" id="Phobius"/>
    </source>
</evidence>
<comment type="caution">
    <text evidence="2">The sequence shown here is derived from an EMBL/GenBank/DDBJ whole genome shotgun (WGS) entry which is preliminary data.</text>
</comment>
<feature type="transmembrane region" description="Helical" evidence="1">
    <location>
        <begin position="16"/>
        <end position="35"/>
    </location>
</feature>
<keyword evidence="1" id="KW-0812">Transmembrane</keyword>
<keyword evidence="1" id="KW-0472">Membrane</keyword>
<evidence type="ECO:0000313" key="3">
    <source>
        <dbReference type="Proteomes" id="UP000021369"/>
    </source>
</evidence>
<dbReference type="RefSeq" id="WP_037290314.1">
    <property type="nucleotide sequence ID" value="NZ_JEOB01000004.1"/>
</dbReference>
<organism evidence="2 3">
    <name type="scientific">Ruminococcus albus SY3</name>
    <dbReference type="NCBI Taxonomy" id="1341156"/>
    <lineage>
        <taxon>Bacteria</taxon>
        <taxon>Bacillati</taxon>
        <taxon>Bacillota</taxon>
        <taxon>Clostridia</taxon>
        <taxon>Eubacteriales</taxon>
        <taxon>Oscillospiraceae</taxon>
        <taxon>Ruminococcus</taxon>
    </lineage>
</organism>
<sequence length="262" mass="29532">MKNLIKAQLYQISRTRVYYLVFITLMMLAVLFGAVEYLNGTDNLEEWQKLTASDFATRMEMVVSIAMMGIAFFAAFFCADDFSDKTVNYEMMSGKLRKQTYFSRASVTIVLCTIFGLVMVFTSLGISFMLTGWGDSVPFSAAAARILLLAFPFIRVSCLFVMIAYFIKRAGFAFLTDYMIFAVSNMIKGADDESGVLTVFSTVGTLMRYKEWHIFGLESPVEMVYTPMPEAGFIIRCILVSLAVGALYLLLGYNFFHTDDLK</sequence>
<dbReference type="OrthoDB" id="1818142at2"/>
<dbReference type="EMBL" id="JEOB01000004">
    <property type="protein sequence ID" value="EXM38649.1"/>
    <property type="molecule type" value="Genomic_DNA"/>
</dbReference>
<keyword evidence="3" id="KW-1185">Reference proteome</keyword>
<name>A0A011UDE2_RUMAL</name>
<reference evidence="2 3" key="1">
    <citation type="submission" date="2013-06" db="EMBL/GenBank/DDBJ databases">
        <title>Rumen cellulosomics: divergent fiber-degrading strategies revealed by comparative genome-wide analysis of six Ruminococcal strains.</title>
        <authorList>
            <person name="Dassa B."/>
            <person name="Borovok I."/>
            <person name="Lamed R."/>
            <person name="Flint H."/>
            <person name="Yeoman C.J."/>
            <person name="White B."/>
            <person name="Bayer E.A."/>
        </authorList>
    </citation>
    <scope>NUCLEOTIDE SEQUENCE [LARGE SCALE GENOMIC DNA]</scope>
    <source>
        <strain evidence="2 3">SY3</strain>
    </source>
</reference>
<keyword evidence="1" id="KW-1133">Transmembrane helix</keyword>
<evidence type="ECO:0000313" key="2">
    <source>
        <dbReference type="EMBL" id="EXM38649.1"/>
    </source>
</evidence>
<feature type="transmembrane region" description="Helical" evidence="1">
    <location>
        <begin position="55"/>
        <end position="80"/>
    </location>
</feature>
<feature type="transmembrane region" description="Helical" evidence="1">
    <location>
        <begin position="233"/>
        <end position="256"/>
    </location>
</feature>
<gene>
    <name evidence="2" type="ORF">RASY3_17650</name>
</gene>
<dbReference type="AlphaFoldDB" id="A0A011UDE2"/>
<accession>A0A011UDE2</accession>
<proteinExistence type="predicted"/>
<dbReference type="Proteomes" id="UP000021369">
    <property type="component" value="Unassembled WGS sequence"/>
</dbReference>
<protein>
    <submittedName>
        <fullName evidence="2">Uncharacterized protein</fullName>
    </submittedName>
</protein>
<feature type="transmembrane region" description="Helical" evidence="1">
    <location>
        <begin position="101"/>
        <end position="130"/>
    </location>
</feature>